<comment type="catalytic activity">
    <reaction evidence="3">
        <text>a (3R)-hydroxyacyl-[ACP] + NADP(+) = a 3-oxoacyl-[ACP] + NADPH + H(+)</text>
        <dbReference type="Rhea" id="RHEA:17397"/>
        <dbReference type="Rhea" id="RHEA-COMP:9916"/>
        <dbReference type="Rhea" id="RHEA-COMP:9945"/>
        <dbReference type="ChEBI" id="CHEBI:15378"/>
        <dbReference type="ChEBI" id="CHEBI:57783"/>
        <dbReference type="ChEBI" id="CHEBI:58349"/>
        <dbReference type="ChEBI" id="CHEBI:78776"/>
        <dbReference type="ChEBI" id="CHEBI:78827"/>
        <dbReference type="EC" id="1.1.1.100"/>
    </reaction>
</comment>
<evidence type="ECO:0000256" key="1">
    <source>
        <dbReference type="ARBA" id="ARBA00006484"/>
    </source>
</evidence>
<evidence type="ECO:0000256" key="3">
    <source>
        <dbReference type="ARBA" id="ARBA00048508"/>
    </source>
</evidence>
<dbReference type="Gene3D" id="3.40.50.720">
    <property type="entry name" value="NAD(P)-binding Rossmann-like Domain"/>
    <property type="match status" value="1"/>
</dbReference>
<protein>
    <recommendedName>
        <fullName evidence="2">3-oxoacyl-[acyl-carrier-protein] reductase</fullName>
        <ecNumber evidence="2">1.1.1.100</ecNumber>
    </recommendedName>
</protein>
<dbReference type="InParanoid" id="G2QM93"/>
<dbReference type="eggNOG" id="KOG0725">
    <property type="taxonomic scope" value="Eukaryota"/>
</dbReference>
<dbReference type="OMA" id="DEVSCHA"/>
<evidence type="ECO:0000256" key="2">
    <source>
        <dbReference type="ARBA" id="ARBA00012948"/>
    </source>
</evidence>
<dbReference type="RefSeq" id="XP_003666318.1">
    <property type="nucleotide sequence ID" value="XM_003666270.1"/>
</dbReference>
<name>G2QM93_THET4</name>
<dbReference type="SUPFAM" id="SSF51735">
    <property type="entry name" value="NAD(P)-binding Rossmann-fold domains"/>
    <property type="match status" value="1"/>
</dbReference>
<dbReference type="AlphaFoldDB" id="G2QM93"/>
<dbReference type="Proteomes" id="UP000007322">
    <property type="component" value="Chromosome 6"/>
</dbReference>
<evidence type="ECO:0000313" key="4">
    <source>
        <dbReference type="EMBL" id="AEO61073.1"/>
    </source>
</evidence>
<dbReference type="STRING" id="573729.G2QM93"/>
<dbReference type="EC" id="1.1.1.100" evidence="2"/>
<dbReference type="GeneID" id="11514611"/>
<dbReference type="VEuPathDB" id="FungiDB:MYCTH_2310901"/>
<dbReference type="KEGG" id="mtm:MYCTH_2310901"/>
<comment type="similarity">
    <text evidence="1">Belongs to the short-chain dehydrogenases/reductases (SDR) family.</text>
</comment>
<dbReference type="InterPro" id="IPR036291">
    <property type="entry name" value="NAD(P)-bd_dom_sf"/>
</dbReference>
<dbReference type="InterPro" id="IPR050259">
    <property type="entry name" value="SDR"/>
</dbReference>
<dbReference type="InterPro" id="IPR002347">
    <property type="entry name" value="SDR_fam"/>
</dbReference>
<proteinExistence type="inferred from homology"/>
<dbReference type="PRINTS" id="PR00081">
    <property type="entry name" value="GDHRDH"/>
</dbReference>
<keyword evidence="5" id="KW-1185">Reference proteome</keyword>
<organism evidence="4 5">
    <name type="scientific">Thermothelomyces thermophilus (strain ATCC 42464 / BCRC 31852 / DSM 1799)</name>
    <name type="common">Sporotrichum thermophile</name>
    <dbReference type="NCBI Taxonomy" id="573729"/>
    <lineage>
        <taxon>Eukaryota</taxon>
        <taxon>Fungi</taxon>
        <taxon>Dikarya</taxon>
        <taxon>Ascomycota</taxon>
        <taxon>Pezizomycotina</taxon>
        <taxon>Sordariomycetes</taxon>
        <taxon>Sordariomycetidae</taxon>
        <taxon>Sordariales</taxon>
        <taxon>Chaetomiaceae</taxon>
        <taxon>Thermothelomyces</taxon>
    </lineage>
</organism>
<dbReference type="PANTHER" id="PTHR42879:SF2">
    <property type="entry name" value="3-OXOACYL-[ACYL-CARRIER-PROTEIN] REDUCTASE FABG"/>
    <property type="match status" value="1"/>
</dbReference>
<dbReference type="GO" id="GO:0004316">
    <property type="term" value="F:3-oxoacyl-[acyl-carrier-protein] reductase (NADPH) activity"/>
    <property type="evidence" value="ECO:0007669"/>
    <property type="project" value="UniProtKB-EC"/>
</dbReference>
<sequence>MATSNVSSMFSLEGHTALVTGGTRGIGKAVAIALAEAGADILLVQRDETSTDTLNAVRALGRSATIYTADLSSAEDVSKLVPRILADGHQIRILVNCAGIQRRHPCEKFPDSDFNEVSPYGSALPLSRPFVLFFFFHAHVASSLTTQLSFFSSFLPPPAENRSSK</sequence>
<dbReference type="PANTHER" id="PTHR42879">
    <property type="entry name" value="3-OXOACYL-(ACYL-CARRIER-PROTEIN) REDUCTASE"/>
    <property type="match status" value="1"/>
</dbReference>
<dbReference type="OrthoDB" id="294295at2759"/>
<reference evidence="4 5" key="1">
    <citation type="journal article" date="2011" name="Nat. Biotechnol.">
        <title>Comparative genomic analysis of the thermophilic biomass-degrading fungi Myceliophthora thermophila and Thielavia terrestris.</title>
        <authorList>
            <person name="Berka R.M."/>
            <person name="Grigoriev I.V."/>
            <person name="Otillar R."/>
            <person name="Salamov A."/>
            <person name="Grimwood J."/>
            <person name="Reid I."/>
            <person name="Ishmael N."/>
            <person name="John T."/>
            <person name="Darmond C."/>
            <person name="Moisan M.-C."/>
            <person name="Henrissat B."/>
            <person name="Coutinho P.M."/>
            <person name="Lombard V."/>
            <person name="Natvig D.O."/>
            <person name="Lindquist E."/>
            <person name="Schmutz J."/>
            <person name="Lucas S."/>
            <person name="Harris P."/>
            <person name="Powlowski J."/>
            <person name="Bellemare A."/>
            <person name="Taylor D."/>
            <person name="Butler G."/>
            <person name="de Vries R.P."/>
            <person name="Allijn I.E."/>
            <person name="van den Brink J."/>
            <person name="Ushinsky S."/>
            <person name="Storms R."/>
            <person name="Powell A.J."/>
            <person name="Paulsen I.T."/>
            <person name="Elbourne L.D.H."/>
            <person name="Baker S.E."/>
            <person name="Magnuson J."/>
            <person name="LaBoissiere S."/>
            <person name="Clutterbuck A.J."/>
            <person name="Martinez D."/>
            <person name="Wogulis M."/>
            <person name="de Leon A.L."/>
            <person name="Rey M.W."/>
            <person name="Tsang A."/>
        </authorList>
    </citation>
    <scope>NUCLEOTIDE SEQUENCE [LARGE SCALE GENOMIC DNA]</scope>
    <source>
        <strain evidence="5">ATCC 42464 / BCRC 31852 / DSM 1799</strain>
    </source>
</reference>
<gene>
    <name evidence="4" type="ORF">MYCTH_2310901</name>
</gene>
<evidence type="ECO:0000313" key="5">
    <source>
        <dbReference type="Proteomes" id="UP000007322"/>
    </source>
</evidence>
<dbReference type="EMBL" id="CP003007">
    <property type="protein sequence ID" value="AEO61073.1"/>
    <property type="molecule type" value="Genomic_DNA"/>
</dbReference>
<dbReference type="Pfam" id="PF00106">
    <property type="entry name" value="adh_short"/>
    <property type="match status" value="1"/>
</dbReference>
<accession>G2QM93</accession>
<dbReference type="HOGENOM" id="CLU_010194_2_19_1"/>